<name>A0A4Y9ZZI6_9AGAM</name>
<comment type="caution">
    <text evidence="2">The sequence shown here is derived from an EMBL/GenBank/DDBJ whole genome shotgun (WGS) entry which is preliminary data.</text>
</comment>
<feature type="compositionally biased region" description="Polar residues" evidence="1">
    <location>
        <begin position="71"/>
        <end position="87"/>
    </location>
</feature>
<proteinExistence type="predicted"/>
<evidence type="ECO:0000313" key="3">
    <source>
        <dbReference type="Proteomes" id="UP000298061"/>
    </source>
</evidence>
<reference evidence="2 3" key="1">
    <citation type="submission" date="2019-02" db="EMBL/GenBank/DDBJ databases">
        <title>Genome sequencing of the rare red list fungi Hericium alpestre (H. flagellum).</title>
        <authorList>
            <person name="Buettner E."/>
            <person name="Kellner H."/>
        </authorList>
    </citation>
    <scope>NUCLEOTIDE SEQUENCE [LARGE SCALE GENOMIC DNA]</scope>
    <source>
        <strain evidence="2 3">DSM 108284</strain>
    </source>
</reference>
<evidence type="ECO:0000313" key="2">
    <source>
        <dbReference type="EMBL" id="TFY78858.1"/>
    </source>
</evidence>
<dbReference type="OrthoDB" id="3357029at2759"/>
<sequence length="87" mass="8916">MGITPSSTRQCPTLGSLADGLAGATRTGAINQQLLIDIQGMVLGEGVRPQDIQAFLEQDLARLAVGAATGTPHTQQPSTNSAVVSPF</sequence>
<keyword evidence="3" id="KW-1185">Reference proteome</keyword>
<organism evidence="2 3">
    <name type="scientific">Hericium alpestre</name>
    <dbReference type="NCBI Taxonomy" id="135208"/>
    <lineage>
        <taxon>Eukaryota</taxon>
        <taxon>Fungi</taxon>
        <taxon>Dikarya</taxon>
        <taxon>Basidiomycota</taxon>
        <taxon>Agaricomycotina</taxon>
        <taxon>Agaricomycetes</taxon>
        <taxon>Russulales</taxon>
        <taxon>Hericiaceae</taxon>
        <taxon>Hericium</taxon>
    </lineage>
</organism>
<gene>
    <name evidence="2" type="ORF">EWM64_g5158</name>
</gene>
<feature type="region of interest" description="Disordered" evidence="1">
    <location>
        <begin position="67"/>
        <end position="87"/>
    </location>
</feature>
<dbReference type="AlphaFoldDB" id="A0A4Y9ZZI6"/>
<protein>
    <submittedName>
        <fullName evidence="2">Uncharacterized protein</fullName>
    </submittedName>
</protein>
<dbReference type="Proteomes" id="UP000298061">
    <property type="component" value="Unassembled WGS sequence"/>
</dbReference>
<accession>A0A4Y9ZZI6</accession>
<evidence type="ECO:0000256" key="1">
    <source>
        <dbReference type="SAM" id="MobiDB-lite"/>
    </source>
</evidence>
<dbReference type="EMBL" id="SFCI01000603">
    <property type="protein sequence ID" value="TFY78858.1"/>
    <property type="molecule type" value="Genomic_DNA"/>
</dbReference>